<gene>
    <name evidence="1" type="ORF">S06H3_40643</name>
</gene>
<evidence type="ECO:0000313" key="1">
    <source>
        <dbReference type="EMBL" id="GAI39131.1"/>
    </source>
</evidence>
<dbReference type="SUPFAM" id="SSF110296">
    <property type="entry name" value="Oligoxyloglucan reducing end-specific cellobiohydrolase"/>
    <property type="match status" value="1"/>
</dbReference>
<dbReference type="InterPro" id="IPR015943">
    <property type="entry name" value="WD40/YVTN_repeat-like_dom_sf"/>
</dbReference>
<sequence>GLIDTGINIIIDLAISPNYSQDNTLFMLTWGGEHSLWRSLNDGTSWERVFTSALANVDSISLVELPPQYGNGSQVVFLAGISNGNSAIWKSTDNGQSFNSFRTIPPPIDTRAVISDTTLFIGSHDGSDGLVYRTTNSGLSYSSAVAGNQPLSSIVLSPDYNEDETILVGNSDGWVYWSDDNGASFEPLPPDATSPPLTGSIAVAFNSQFGSRSTVYAASDTGGKGVYRFTIGTDTEWENIDSPAGAMLRQLRVSADGTLYATNSKP</sequence>
<evidence type="ECO:0008006" key="2">
    <source>
        <dbReference type="Google" id="ProtNLM"/>
    </source>
</evidence>
<accession>X1P9I0</accession>
<dbReference type="Gene3D" id="2.130.10.10">
    <property type="entry name" value="YVTN repeat-like/Quinoprotein amine dehydrogenase"/>
    <property type="match status" value="2"/>
</dbReference>
<reference evidence="1" key="1">
    <citation type="journal article" date="2014" name="Front. Microbiol.">
        <title>High frequency of phylogenetically diverse reductive dehalogenase-homologous genes in deep subseafloor sedimentary metagenomes.</title>
        <authorList>
            <person name="Kawai M."/>
            <person name="Futagami T."/>
            <person name="Toyoda A."/>
            <person name="Takaki Y."/>
            <person name="Nishi S."/>
            <person name="Hori S."/>
            <person name="Arai W."/>
            <person name="Tsubouchi T."/>
            <person name="Morono Y."/>
            <person name="Uchiyama I."/>
            <person name="Ito T."/>
            <person name="Fujiyama A."/>
            <person name="Inagaki F."/>
            <person name="Takami H."/>
        </authorList>
    </citation>
    <scope>NUCLEOTIDE SEQUENCE</scope>
    <source>
        <strain evidence="1">Expedition CK06-06</strain>
    </source>
</reference>
<dbReference type="AlphaFoldDB" id="X1P9I0"/>
<feature type="non-terminal residue" evidence="1">
    <location>
        <position position="266"/>
    </location>
</feature>
<dbReference type="EMBL" id="BARV01024965">
    <property type="protein sequence ID" value="GAI39131.1"/>
    <property type="molecule type" value="Genomic_DNA"/>
</dbReference>
<protein>
    <recommendedName>
        <fullName evidence="2">Sortilin N-terminal domain-containing protein</fullName>
    </recommendedName>
</protein>
<organism evidence="1">
    <name type="scientific">marine sediment metagenome</name>
    <dbReference type="NCBI Taxonomy" id="412755"/>
    <lineage>
        <taxon>unclassified sequences</taxon>
        <taxon>metagenomes</taxon>
        <taxon>ecological metagenomes</taxon>
    </lineage>
</organism>
<name>X1P9I0_9ZZZZ</name>
<proteinExistence type="predicted"/>
<feature type="non-terminal residue" evidence="1">
    <location>
        <position position="1"/>
    </location>
</feature>
<comment type="caution">
    <text evidence="1">The sequence shown here is derived from an EMBL/GenBank/DDBJ whole genome shotgun (WGS) entry which is preliminary data.</text>
</comment>